<keyword evidence="3" id="KW-1185">Reference proteome</keyword>
<proteinExistence type="predicted"/>
<dbReference type="Proteomes" id="UP000886998">
    <property type="component" value="Unassembled WGS sequence"/>
</dbReference>
<gene>
    <name evidence="2" type="ORF">TNIN_415981</name>
</gene>
<feature type="compositionally biased region" description="Polar residues" evidence="1">
    <location>
        <begin position="75"/>
        <end position="86"/>
    </location>
</feature>
<evidence type="ECO:0000313" key="3">
    <source>
        <dbReference type="Proteomes" id="UP000886998"/>
    </source>
</evidence>
<protein>
    <recommendedName>
        <fullName evidence="4">RNase H type-1 domain-containing protein</fullName>
    </recommendedName>
</protein>
<name>A0A8X7BY33_9ARAC</name>
<dbReference type="AlphaFoldDB" id="A0A8X7BY33"/>
<evidence type="ECO:0000256" key="1">
    <source>
        <dbReference type="SAM" id="MobiDB-lite"/>
    </source>
</evidence>
<reference evidence="2" key="1">
    <citation type="submission" date="2020-08" db="EMBL/GenBank/DDBJ databases">
        <title>Multicomponent nature underlies the extraordinary mechanical properties of spider dragline silk.</title>
        <authorList>
            <person name="Kono N."/>
            <person name="Nakamura H."/>
            <person name="Mori M."/>
            <person name="Yoshida Y."/>
            <person name="Ohtoshi R."/>
            <person name="Malay A.D."/>
            <person name="Moran D.A.P."/>
            <person name="Tomita M."/>
            <person name="Numata K."/>
            <person name="Arakawa K."/>
        </authorList>
    </citation>
    <scope>NUCLEOTIDE SEQUENCE</scope>
</reference>
<accession>A0A8X7BY33</accession>
<sequence>MRYSLVWVTIDLSIGLAILNKLKLHCSFREVHFQWSSSHIDIHGNKISDILAKEGTSKPLVVLTCLTWGNYFRGANSNDTIKTTPTRAPGEVQQGRRPGSALSRSAQQAW</sequence>
<organism evidence="2 3">
    <name type="scientific">Trichonephila inaurata madagascariensis</name>
    <dbReference type="NCBI Taxonomy" id="2747483"/>
    <lineage>
        <taxon>Eukaryota</taxon>
        <taxon>Metazoa</taxon>
        <taxon>Ecdysozoa</taxon>
        <taxon>Arthropoda</taxon>
        <taxon>Chelicerata</taxon>
        <taxon>Arachnida</taxon>
        <taxon>Araneae</taxon>
        <taxon>Araneomorphae</taxon>
        <taxon>Entelegynae</taxon>
        <taxon>Araneoidea</taxon>
        <taxon>Nephilidae</taxon>
        <taxon>Trichonephila</taxon>
        <taxon>Trichonephila inaurata</taxon>
    </lineage>
</organism>
<feature type="region of interest" description="Disordered" evidence="1">
    <location>
        <begin position="75"/>
        <end position="110"/>
    </location>
</feature>
<comment type="caution">
    <text evidence="2">The sequence shown here is derived from an EMBL/GenBank/DDBJ whole genome shotgun (WGS) entry which is preliminary data.</text>
</comment>
<evidence type="ECO:0000313" key="2">
    <source>
        <dbReference type="EMBL" id="GFY47283.1"/>
    </source>
</evidence>
<evidence type="ECO:0008006" key="4">
    <source>
        <dbReference type="Google" id="ProtNLM"/>
    </source>
</evidence>
<dbReference type="EMBL" id="BMAV01005866">
    <property type="protein sequence ID" value="GFY47283.1"/>
    <property type="molecule type" value="Genomic_DNA"/>
</dbReference>